<dbReference type="NCBIfam" id="TIGR04056">
    <property type="entry name" value="OMP_RagA_SusC"/>
    <property type="match status" value="1"/>
</dbReference>
<evidence type="ECO:0000259" key="9">
    <source>
        <dbReference type="Pfam" id="PF07715"/>
    </source>
</evidence>
<evidence type="ECO:0000256" key="8">
    <source>
        <dbReference type="SAM" id="SignalP"/>
    </source>
</evidence>
<dbReference type="Gene3D" id="2.170.130.10">
    <property type="entry name" value="TonB-dependent receptor, plug domain"/>
    <property type="match status" value="1"/>
</dbReference>
<evidence type="ECO:0000256" key="5">
    <source>
        <dbReference type="ARBA" id="ARBA00023136"/>
    </source>
</evidence>
<evidence type="ECO:0000256" key="6">
    <source>
        <dbReference type="ARBA" id="ARBA00023237"/>
    </source>
</evidence>
<dbReference type="PROSITE" id="PS52016">
    <property type="entry name" value="TONB_DEPENDENT_REC_3"/>
    <property type="match status" value="1"/>
</dbReference>
<dbReference type="AlphaFoldDB" id="A0A2T7BGB0"/>
<dbReference type="OrthoDB" id="9768177at2"/>
<dbReference type="InterPro" id="IPR039426">
    <property type="entry name" value="TonB-dep_rcpt-like"/>
</dbReference>
<feature type="signal peptide" evidence="8">
    <location>
        <begin position="1"/>
        <end position="32"/>
    </location>
</feature>
<keyword evidence="2 7" id="KW-0813">Transport</keyword>
<dbReference type="InterPro" id="IPR036942">
    <property type="entry name" value="Beta-barrel_TonB_sf"/>
</dbReference>
<protein>
    <submittedName>
        <fullName evidence="10">SusC/RagA family TonB-linked outer membrane protein</fullName>
    </submittedName>
</protein>
<dbReference type="Gene3D" id="2.40.170.20">
    <property type="entry name" value="TonB-dependent receptor, beta-barrel domain"/>
    <property type="match status" value="1"/>
</dbReference>
<dbReference type="InterPro" id="IPR012910">
    <property type="entry name" value="Plug_dom"/>
</dbReference>
<keyword evidence="11" id="KW-1185">Reference proteome</keyword>
<dbReference type="SUPFAM" id="SSF56935">
    <property type="entry name" value="Porins"/>
    <property type="match status" value="1"/>
</dbReference>
<dbReference type="InterPro" id="IPR023996">
    <property type="entry name" value="TonB-dep_OMP_SusC/RagA"/>
</dbReference>
<reference evidence="10 11" key="1">
    <citation type="submission" date="2018-04" db="EMBL/GenBank/DDBJ databases">
        <title>Chitinophaga fuyangensis sp. nov., isolated from soil in a chemical factory.</title>
        <authorList>
            <person name="Chen K."/>
        </authorList>
    </citation>
    <scope>NUCLEOTIDE SEQUENCE [LARGE SCALE GENOMIC DNA]</scope>
    <source>
        <strain evidence="10 11">LY-1</strain>
    </source>
</reference>
<comment type="similarity">
    <text evidence="7">Belongs to the TonB-dependent receptor family.</text>
</comment>
<dbReference type="InterPro" id="IPR008969">
    <property type="entry name" value="CarboxyPept-like_regulatory"/>
</dbReference>
<keyword evidence="3 7" id="KW-1134">Transmembrane beta strand</keyword>
<dbReference type="GO" id="GO:0009279">
    <property type="term" value="C:cell outer membrane"/>
    <property type="evidence" value="ECO:0007669"/>
    <property type="project" value="UniProtKB-SubCell"/>
</dbReference>
<comment type="subcellular location">
    <subcellularLocation>
        <location evidence="1 7">Cell outer membrane</location>
        <topology evidence="1 7">Multi-pass membrane protein</topology>
    </subcellularLocation>
</comment>
<evidence type="ECO:0000256" key="3">
    <source>
        <dbReference type="ARBA" id="ARBA00022452"/>
    </source>
</evidence>
<gene>
    <name evidence="10" type="ORF">DCC81_13520</name>
</gene>
<keyword evidence="5 7" id="KW-0472">Membrane</keyword>
<proteinExistence type="inferred from homology"/>
<evidence type="ECO:0000256" key="7">
    <source>
        <dbReference type="PROSITE-ProRule" id="PRU01360"/>
    </source>
</evidence>
<keyword evidence="8" id="KW-0732">Signal</keyword>
<keyword evidence="6 7" id="KW-0998">Cell outer membrane</keyword>
<sequence length="1144" mass="126282">MHQKIYLHCRWLGCTSAMLSLMLAFFCSPVLAQSGVTETARVNCSVKASGQPLRNVFNAIEMQTDYNFVCVGETAILDRKVSLNLLNSNLRAILTQIESLAQVSFAVNGSSIVVKDNTGATHRAPSTVRAPLQGVVMNEHREAIPGVSVFNPNSGSDSVFTNDKGIFVVPARKGDLILVIAAGYREKMLTVNDERSYEITLQADTSRKLNEVVVTALGIRKEKKSLGYTVQQVSGETLEKVKAPTAMSGLTGKVAGLNIANTTDFFQAPSVSLRGQKPLIVIDGIPDLEGDAFKINADDIESVSVLKGTSAAALYGSIGKNGAIMYNTKRGRKGDVKVELNSSTLLQTGYLRIPKVQTEYGDGNYGKYAYIDGSGGGTEGGGWLWGPKLDQKDPTTPSGYFETPQYNSPVDPATGKLVPLPWVSRGKNNLKNFFRTGLLSTNNLSATWGGDKGTFRVSAGEIFQKGVMPNTSMNNASFSVSGNYNLSKRLNVDGRLSYNREFSNNYPTTGYGPDNILYNLVLWTGADVDIRDLKNYWVKGKEGLQQKNYNNSWYNNPYFVAYQYLQGYRKDNVFGSFALNYDISPSFSAKLRTGINEYGTDETTQEPKSYIGYSSISNGNLFYTKKGYFDITSDFILSYKHDFSQNFSLSARAGGANQYSNYRRLFSRTDGLTIPGFYSLGNSTNPLYSENTLQEKQIKSLYGMVDAELYHFIYLGITGRNDWVSTLPVRNNSFFYPSVTGAVVLSDVLKLPAAVSFLKARGSWSQVNSGAIDANDPYASIQTYSLANKWNNVPALSWGAELISPHLIPSTTQSWETGLVIGLLQNRVNLDLTYFQNREYNNFASVGMSLASGYGTRLVNADEYKRKGWEMVLSLVPVKTSQFQWQTGFNVSNSHRWLTEATYSLDGYKDNLKVGERSDKIFTGVYQTTPDGQVIYGSNGMPLSDAYQRAVGYGDPKWIYGWQNSFNYKQFTLTCSMDGRLGGLIYSTTNLKMIWGGSSPATANHFRDEAYQGLQTYVGKGVVVTSGNVQYDNHGNILSDTRTYAPNKTPVNYVSYMTSTNDAPAYNYFYYSGTYIKLREVVLTYNISPAFLKRTRVFSSASASLIGNNLLMFAKLPNVDPDAEGDNLQTPSLRSVGVNLNLKF</sequence>
<dbReference type="Pfam" id="PF07715">
    <property type="entry name" value="Plug"/>
    <property type="match status" value="1"/>
</dbReference>
<feature type="chain" id="PRO_5015445179" evidence="8">
    <location>
        <begin position="33"/>
        <end position="1144"/>
    </location>
</feature>
<evidence type="ECO:0000256" key="2">
    <source>
        <dbReference type="ARBA" id="ARBA00022448"/>
    </source>
</evidence>
<dbReference type="SUPFAM" id="SSF49464">
    <property type="entry name" value="Carboxypeptidase regulatory domain-like"/>
    <property type="match status" value="1"/>
</dbReference>
<keyword evidence="4 7" id="KW-0812">Transmembrane</keyword>
<evidence type="ECO:0000256" key="1">
    <source>
        <dbReference type="ARBA" id="ARBA00004571"/>
    </source>
</evidence>
<dbReference type="EMBL" id="QCYK01000002">
    <property type="protein sequence ID" value="PUZ25319.1"/>
    <property type="molecule type" value="Genomic_DNA"/>
</dbReference>
<evidence type="ECO:0000313" key="11">
    <source>
        <dbReference type="Proteomes" id="UP000244450"/>
    </source>
</evidence>
<evidence type="ECO:0000313" key="10">
    <source>
        <dbReference type="EMBL" id="PUZ25319.1"/>
    </source>
</evidence>
<dbReference type="Proteomes" id="UP000244450">
    <property type="component" value="Unassembled WGS sequence"/>
</dbReference>
<name>A0A2T7BGB0_9BACT</name>
<dbReference type="InterPro" id="IPR037066">
    <property type="entry name" value="Plug_dom_sf"/>
</dbReference>
<organism evidence="10 11">
    <name type="scientific">Chitinophaga parva</name>
    <dbReference type="NCBI Taxonomy" id="2169414"/>
    <lineage>
        <taxon>Bacteria</taxon>
        <taxon>Pseudomonadati</taxon>
        <taxon>Bacteroidota</taxon>
        <taxon>Chitinophagia</taxon>
        <taxon>Chitinophagales</taxon>
        <taxon>Chitinophagaceae</taxon>
        <taxon>Chitinophaga</taxon>
    </lineage>
</organism>
<comment type="caution">
    <text evidence="10">The sequence shown here is derived from an EMBL/GenBank/DDBJ whole genome shotgun (WGS) entry which is preliminary data.</text>
</comment>
<accession>A0A2T7BGB0</accession>
<evidence type="ECO:0000256" key="4">
    <source>
        <dbReference type="ARBA" id="ARBA00022692"/>
    </source>
</evidence>
<feature type="domain" description="TonB-dependent receptor plug" evidence="9">
    <location>
        <begin position="223"/>
        <end position="322"/>
    </location>
</feature>